<sequence length="86" mass="9630">MFLKKVKIESVLIQQERNTTLLTTINHIISVSYINQNVGFNIISQFIVVNNGLDMDDEEDEYAIENGGNATVDGIDIKVPSNFTIL</sequence>
<dbReference type="EMBL" id="NBSK02000006">
    <property type="protein sequence ID" value="KAJ0201751.1"/>
    <property type="molecule type" value="Genomic_DNA"/>
</dbReference>
<comment type="caution">
    <text evidence="1">The sequence shown here is derived from an EMBL/GenBank/DDBJ whole genome shotgun (WGS) entry which is preliminary data.</text>
</comment>
<proteinExistence type="predicted"/>
<organism evidence="1 2">
    <name type="scientific">Lactuca sativa</name>
    <name type="common">Garden lettuce</name>
    <dbReference type="NCBI Taxonomy" id="4236"/>
    <lineage>
        <taxon>Eukaryota</taxon>
        <taxon>Viridiplantae</taxon>
        <taxon>Streptophyta</taxon>
        <taxon>Embryophyta</taxon>
        <taxon>Tracheophyta</taxon>
        <taxon>Spermatophyta</taxon>
        <taxon>Magnoliopsida</taxon>
        <taxon>eudicotyledons</taxon>
        <taxon>Gunneridae</taxon>
        <taxon>Pentapetalae</taxon>
        <taxon>asterids</taxon>
        <taxon>campanulids</taxon>
        <taxon>Asterales</taxon>
        <taxon>Asteraceae</taxon>
        <taxon>Cichorioideae</taxon>
        <taxon>Cichorieae</taxon>
        <taxon>Lactucinae</taxon>
        <taxon>Lactuca</taxon>
    </lineage>
</organism>
<gene>
    <name evidence="1" type="ORF">LSAT_V11C600299100</name>
</gene>
<keyword evidence="2" id="KW-1185">Reference proteome</keyword>
<evidence type="ECO:0000313" key="2">
    <source>
        <dbReference type="Proteomes" id="UP000235145"/>
    </source>
</evidence>
<reference evidence="1 2" key="1">
    <citation type="journal article" date="2017" name="Nat. Commun.">
        <title>Genome assembly with in vitro proximity ligation data and whole-genome triplication in lettuce.</title>
        <authorList>
            <person name="Reyes-Chin-Wo S."/>
            <person name="Wang Z."/>
            <person name="Yang X."/>
            <person name="Kozik A."/>
            <person name="Arikit S."/>
            <person name="Song C."/>
            <person name="Xia L."/>
            <person name="Froenicke L."/>
            <person name="Lavelle D.O."/>
            <person name="Truco M.J."/>
            <person name="Xia R."/>
            <person name="Zhu S."/>
            <person name="Xu C."/>
            <person name="Xu H."/>
            <person name="Xu X."/>
            <person name="Cox K."/>
            <person name="Korf I."/>
            <person name="Meyers B.C."/>
            <person name="Michelmore R.W."/>
        </authorList>
    </citation>
    <scope>NUCLEOTIDE SEQUENCE [LARGE SCALE GENOMIC DNA]</scope>
    <source>
        <strain evidence="2">cv. Salinas</strain>
        <tissue evidence="1">Seedlings</tissue>
    </source>
</reference>
<name>A0A9R1V8S1_LACSA</name>
<dbReference type="AlphaFoldDB" id="A0A9R1V8S1"/>
<accession>A0A9R1V8S1</accession>
<evidence type="ECO:0000313" key="1">
    <source>
        <dbReference type="EMBL" id="KAJ0201751.1"/>
    </source>
</evidence>
<protein>
    <submittedName>
        <fullName evidence="1">Uncharacterized protein</fullName>
    </submittedName>
</protein>
<dbReference type="Proteomes" id="UP000235145">
    <property type="component" value="Unassembled WGS sequence"/>
</dbReference>